<protein>
    <submittedName>
        <fullName evidence="1">Uncharacterized protein</fullName>
    </submittedName>
</protein>
<dbReference type="GeneID" id="18561008"/>
<accession>G8I9U2</accession>
<dbReference type="Proteomes" id="UP000005652">
    <property type="component" value="Segment"/>
</dbReference>
<keyword evidence="2" id="KW-1185">Reference proteome</keyword>
<sequence>MNNPELRAVLAEALKAHQVYQCSRSGWDEESIQWWQCHGCDFQSSTFPIKGINRVVLGEEIAADHLAEVILSLPGVAVIQLPKPDEREDEEQEFTDFPGVGLYVPVVFDRHPGEVQIRAGAWCDEPLSVDEARGLAASILAAACYAEEAEE</sequence>
<reference evidence="1 2" key="1">
    <citation type="journal article" date="2012" name="J. Virol.">
        <title>Complete Genome Sequences of 138 Mycobacteriophages.</title>
        <authorList>
            <consortium name="the Science Education Alliance Phage Hunters Advancing Genomics and Evolutionary Science Program"/>
            <consortium name="the KwaZulu-Natal Research Institute for Tuberculosis and HIV Mycobacterial Genetics Course Students"/>
            <consortium name="the Phage Hunters Integrating Research and Education Program"/>
            <person name="Hatfull G.F."/>
        </authorList>
    </citation>
    <scope>NUCLEOTIDE SEQUENCE [LARGE SCALE GENOMIC DNA]</scope>
</reference>
<dbReference type="OrthoDB" id="13064at10239"/>
<name>G8I9U2_9CAUD</name>
<evidence type="ECO:0000313" key="2">
    <source>
        <dbReference type="Proteomes" id="UP000005652"/>
    </source>
</evidence>
<evidence type="ECO:0000313" key="1">
    <source>
        <dbReference type="EMBL" id="AER49486.1"/>
    </source>
</evidence>
<dbReference type="EMBL" id="JN699012">
    <property type="protein sequence ID" value="AER49486.1"/>
    <property type="molecule type" value="Genomic_DNA"/>
</dbReference>
<proteinExistence type="predicted"/>
<dbReference type="RefSeq" id="YP_009013278.1">
    <property type="nucleotide sequence ID" value="NC_023699.1"/>
</dbReference>
<dbReference type="KEGG" id="vg:18561008"/>
<gene>
    <name evidence="1" type="primary">76</name>
    <name evidence="1" type="ORF">SG4_76</name>
</gene>
<organism evidence="1 2">
    <name type="scientific">Mycobacterium phage SG4</name>
    <dbReference type="NCBI Taxonomy" id="2923001"/>
    <lineage>
        <taxon>Viruses</taxon>
        <taxon>Duplodnaviria</taxon>
        <taxon>Heunggongvirae</taxon>
        <taxon>Uroviricota</taxon>
        <taxon>Caudoviricetes</taxon>
        <taxon>Gracegardnervirinae</taxon>
        <taxon>Cheoctovirus</taxon>
        <taxon>Cheoctovirus SG4</taxon>
        <taxon>Mycobacterium virus SG4</taxon>
    </lineage>
</organism>